<feature type="region of interest" description="Disordered" evidence="5">
    <location>
        <begin position="801"/>
        <end position="901"/>
    </location>
</feature>
<dbReference type="Pfam" id="PF14310">
    <property type="entry name" value="Fn3-like"/>
    <property type="match status" value="1"/>
</dbReference>
<organism evidence="7 8">
    <name type="scientific">Saccharopolyspora thermophila</name>
    <dbReference type="NCBI Taxonomy" id="89367"/>
    <lineage>
        <taxon>Bacteria</taxon>
        <taxon>Bacillati</taxon>
        <taxon>Actinomycetota</taxon>
        <taxon>Actinomycetes</taxon>
        <taxon>Pseudonocardiales</taxon>
        <taxon>Pseudonocardiaceae</taxon>
        <taxon>Saccharopolyspora</taxon>
    </lineage>
</organism>
<dbReference type="Pfam" id="PF00933">
    <property type="entry name" value="Glyco_hydro_3"/>
    <property type="match status" value="1"/>
</dbReference>
<protein>
    <submittedName>
        <fullName evidence="7">Beta-glucosidase</fullName>
    </submittedName>
</protein>
<dbReference type="InterPro" id="IPR013783">
    <property type="entry name" value="Ig-like_fold"/>
</dbReference>
<evidence type="ECO:0000256" key="2">
    <source>
        <dbReference type="ARBA" id="ARBA00022801"/>
    </source>
</evidence>
<keyword evidence="2 4" id="KW-0378">Hydrolase</keyword>
<dbReference type="InterPro" id="IPR050288">
    <property type="entry name" value="Cellulose_deg_GH3"/>
</dbReference>
<evidence type="ECO:0000259" key="6">
    <source>
        <dbReference type="PROSITE" id="PS51820"/>
    </source>
</evidence>
<dbReference type="GO" id="GO:0005975">
    <property type="term" value="P:carbohydrate metabolic process"/>
    <property type="evidence" value="ECO:0007669"/>
    <property type="project" value="InterPro"/>
</dbReference>
<dbReference type="SUPFAM" id="SSF52279">
    <property type="entry name" value="Beta-D-glucan exohydrolase, C-terminal domain"/>
    <property type="match status" value="1"/>
</dbReference>
<evidence type="ECO:0000256" key="4">
    <source>
        <dbReference type="RuleBase" id="RU361161"/>
    </source>
</evidence>
<proteinExistence type="inferred from homology"/>
<feature type="compositionally biased region" description="Low complexity" evidence="5">
    <location>
        <begin position="843"/>
        <end position="869"/>
    </location>
</feature>
<sequence length="901" mass="96071">MTSTAELRARVRSLSLEQKVRLLTGADFFSLHAEPAAGLRRLVVSDGPVGVRGEVFDERSTSANTPCPTALAASWDEEQAFRIGRLLAAEARRKGVDVLLAPTVNLQRSPYGGRHFECFSEDPLLTGRIGAAYVRGVQSGGVGATVKHFVANDSETKRMTLDVRVDERALREIYLAPFETIVRDAAPWLVMAAYNRVNGHTMTEHPMLLDVLKGEWGFDGVVVSDWYATRSTADSGRGGLDLAMPGPDSRWGPDMVAAVRAGLVPESAVDDKVVRLLRLADRVGKLDDGRPPTPESPRAEMELRRAAAAGFVLARNEHATLPLAAAELRRVAVLGPNAAVARTLGGGSATVYPPHTVSPLEGLRAALGDQVEVVHSPGVRATRRLAAGTPELLTDPDNGEPGLGVRFLDADQSLITRQHRTSARLTWVGSFGPGVPLDAVAIVEVRARLRATSAGEHRLGVAGVGHFCLTVDGRVLVEEELVLPPGGDLIEAMVRPPEKTGSVVLAEGQEVELVLAHRVAPDTVGTTFVLGVEPPSLPEDAELERAVALAADADVAVVVVGTSEEAESEGFDRDTLRLPGRQDELVRRVVAANPRTVVVVNSGAPVLLPWADEVPAVLLSWFPGQEFGHALADVLTGAAEPGGRLPVTWPATEDDPLPGTRPRQDVLDYTESIHIGHRGYLRAGVEPAFCFGHGLGYTTWEHEHLAAPTELAAGEDAVLRVRVRNSGDRPGREVVQIYLSRDDSAVDRPARWLAGFALVEADAGERRTVEVTVAARAFQHWQDQGWVTEPGTFTVHVGRWCGTPRSPRSCTSHRDRGPATGGQHRQTVGIRAGQVGPPDHAGCRPGRPGASAAPPVRSRGPAPGTAAAARRSRPGPPAGPATHRGSSGCRGRRRGARGRRG</sequence>
<feature type="compositionally biased region" description="Low complexity" evidence="5">
    <location>
        <begin position="880"/>
        <end position="889"/>
    </location>
</feature>
<dbReference type="SUPFAM" id="SSF51445">
    <property type="entry name" value="(Trans)glycosidases"/>
    <property type="match status" value="1"/>
</dbReference>
<keyword evidence="3" id="KW-0119">Carbohydrate metabolism</keyword>
<gene>
    <name evidence="7" type="ORF">GCM10011581_27840</name>
</gene>
<dbReference type="InterPro" id="IPR037524">
    <property type="entry name" value="PA14/GLEYA"/>
</dbReference>
<feature type="domain" description="PA14" evidence="6">
    <location>
        <begin position="398"/>
        <end position="547"/>
    </location>
</feature>
<comment type="similarity">
    <text evidence="1 4">Belongs to the glycosyl hydrolase 3 family.</text>
</comment>
<dbReference type="Gene3D" id="3.20.20.300">
    <property type="entry name" value="Glycoside hydrolase, family 3, N-terminal domain"/>
    <property type="match status" value="1"/>
</dbReference>
<dbReference type="InterPro" id="IPR017853">
    <property type="entry name" value="GH"/>
</dbReference>
<dbReference type="Proteomes" id="UP000597989">
    <property type="component" value="Unassembled WGS sequence"/>
</dbReference>
<dbReference type="Gene3D" id="3.40.50.1700">
    <property type="entry name" value="Glycoside hydrolase family 3 C-terminal domain"/>
    <property type="match status" value="1"/>
</dbReference>
<evidence type="ECO:0000256" key="1">
    <source>
        <dbReference type="ARBA" id="ARBA00005336"/>
    </source>
</evidence>
<dbReference type="InterPro" id="IPR036881">
    <property type="entry name" value="Glyco_hydro_3_C_sf"/>
</dbReference>
<dbReference type="GO" id="GO:0004553">
    <property type="term" value="F:hydrolase activity, hydrolyzing O-glycosyl compounds"/>
    <property type="evidence" value="ECO:0007669"/>
    <property type="project" value="InterPro"/>
</dbReference>
<dbReference type="PROSITE" id="PS00775">
    <property type="entry name" value="GLYCOSYL_HYDROL_F3"/>
    <property type="match status" value="1"/>
</dbReference>
<reference evidence="7 8" key="1">
    <citation type="journal article" date="2014" name="Int. J. Syst. Evol. Microbiol.">
        <title>Complete genome sequence of Corynebacterium casei LMG S-19264T (=DSM 44701T), isolated from a smear-ripened cheese.</title>
        <authorList>
            <consortium name="US DOE Joint Genome Institute (JGI-PGF)"/>
            <person name="Walter F."/>
            <person name="Albersmeier A."/>
            <person name="Kalinowski J."/>
            <person name="Ruckert C."/>
        </authorList>
    </citation>
    <scope>NUCLEOTIDE SEQUENCE [LARGE SCALE GENOMIC DNA]</scope>
    <source>
        <strain evidence="7 8">CGMCC 4.7206</strain>
    </source>
</reference>
<evidence type="ECO:0000313" key="8">
    <source>
        <dbReference type="Proteomes" id="UP000597989"/>
    </source>
</evidence>
<dbReference type="PANTHER" id="PTHR42715:SF10">
    <property type="entry name" value="BETA-GLUCOSIDASE"/>
    <property type="match status" value="1"/>
</dbReference>
<dbReference type="InterPro" id="IPR026891">
    <property type="entry name" value="Fn3-like"/>
</dbReference>
<name>A0A917NCI5_9PSEU</name>
<evidence type="ECO:0000256" key="5">
    <source>
        <dbReference type="SAM" id="MobiDB-lite"/>
    </source>
</evidence>
<dbReference type="PROSITE" id="PS51820">
    <property type="entry name" value="PA14"/>
    <property type="match status" value="1"/>
</dbReference>
<feature type="compositionally biased region" description="Basic residues" evidence="5">
    <location>
        <begin position="890"/>
        <end position="901"/>
    </location>
</feature>
<dbReference type="PANTHER" id="PTHR42715">
    <property type="entry name" value="BETA-GLUCOSIDASE"/>
    <property type="match status" value="1"/>
</dbReference>
<evidence type="ECO:0000256" key="3">
    <source>
        <dbReference type="ARBA" id="ARBA00023277"/>
    </source>
</evidence>
<dbReference type="InterPro" id="IPR019800">
    <property type="entry name" value="Glyco_hydro_3_AS"/>
</dbReference>
<dbReference type="InterPro" id="IPR036962">
    <property type="entry name" value="Glyco_hydro_3_N_sf"/>
</dbReference>
<keyword evidence="4" id="KW-0326">Glycosidase</keyword>
<comment type="caution">
    <text evidence="7">The sequence shown here is derived from an EMBL/GenBank/DDBJ whole genome shotgun (WGS) entry which is preliminary data.</text>
</comment>
<dbReference type="InterPro" id="IPR002772">
    <property type="entry name" value="Glyco_hydro_3_C"/>
</dbReference>
<dbReference type="SMART" id="SM01217">
    <property type="entry name" value="Fn3_like"/>
    <property type="match status" value="1"/>
</dbReference>
<dbReference type="InterPro" id="IPR001764">
    <property type="entry name" value="Glyco_hydro_3_N"/>
</dbReference>
<dbReference type="PRINTS" id="PR00133">
    <property type="entry name" value="GLHYDRLASE3"/>
</dbReference>
<accession>A0A917NCI5</accession>
<dbReference type="Gene3D" id="2.60.120.260">
    <property type="entry name" value="Galactose-binding domain-like"/>
    <property type="match status" value="1"/>
</dbReference>
<evidence type="ECO:0000313" key="7">
    <source>
        <dbReference type="EMBL" id="GGI89160.1"/>
    </source>
</evidence>
<dbReference type="Gene3D" id="2.60.40.10">
    <property type="entry name" value="Immunoglobulins"/>
    <property type="match status" value="1"/>
</dbReference>
<dbReference type="AlphaFoldDB" id="A0A917NCI5"/>
<dbReference type="Pfam" id="PF01915">
    <property type="entry name" value="Glyco_hydro_3_C"/>
    <property type="match status" value="1"/>
</dbReference>
<dbReference type="EMBL" id="BMMT01000009">
    <property type="protein sequence ID" value="GGI89160.1"/>
    <property type="molecule type" value="Genomic_DNA"/>
</dbReference>